<evidence type="ECO:0000313" key="3">
    <source>
        <dbReference type="EMBL" id="MFD2740135.1"/>
    </source>
</evidence>
<organism evidence="3 4">
    <name type="scientific">Sulfitobacter aestuarii</name>
    <dbReference type="NCBI Taxonomy" id="2161676"/>
    <lineage>
        <taxon>Bacteria</taxon>
        <taxon>Pseudomonadati</taxon>
        <taxon>Pseudomonadota</taxon>
        <taxon>Alphaproteobacteria</taxon>
        <taxon>Rhodobacterales</taxon>
        <taxon>Roseobacteraceae</taxon>
        <taxon>Sulfitobacter</taxon>
    </lineage>
</organism>
<dbReference type="InterPro" id="IPR037185">
    <property type="entry name" value="EmrE-like"/>
</dbReference>
<dbReference type="RefSeq" id="WP_386374425.1">
    <property type="nucleotide sequence ID" value="NZ_JBHUMP010000008.1"/>
</dbReference>
<keyword evidence="1" id="KW-1133">Transmembrane helix</keyword>
<dbReference type="Proteomes" id="UP001597474">
    <property type="component" value="Unassembled WGS sequence"/>
</dbReference>
<dbReference type="InterPro" id="IPR000620">
    <property type="entry name" value="EamA_dom"/>
</dbReference>
<gene>
    <name evidence="3" type="ORF">ACFSUD_11175</name>
</gene>
<evidence type="ECO:0000259" key="2">
    <source>
        <dbReference type="Pfam" id="PF00892"/>
    </source>
</evidence>
<feature type="transmembrane region" description="Helical" evidence="1">
    <location>
        <begin position="134"/>
        <end position="155"/>
    </location>
</feature>
<feature type="transmembrane region" description="Helical" evidence="1">
    <location>
        <begin position="85"/>
        <end position="105"/>
    </location>
</feature>
<reference evidence="4" key="1">
    <citation type="journal article" date="2019" name="Int. J. Syst. Evol. Microbiol.">
        <title>The Global Catalogue of Microorganisms (GCM) 10K type strain sequencing project: providing services to taxonomists for standard genome sequencing and annotation.</title>
        <authorList>
            <consortium name="The Broad Institute Genomics Platform"/>
            <consortium name="The Broad Institute Genome Sequencing Center for Infectious Disease"/>
            <person name="Wu L."/>
            <person name="Ma J."/>
        </authorList>
    </citation>
    <scope>NUCLEOTIDE SEQUENCE [LARGE SCALE GENOMIC DNA]</scope>
    <source>
        <strain evidence="4">TISTR 2562</strain>
    </source>
</reference>
<comment type="caution">
    <text evidence="3">The sequence shown here is derived from an EMBL/GenBank/DDBJ whole genome shotgun (WGS) entry which is preliminary data.</text>
</comment>
<dbReference type="Pfam" id="PF00892">
    <property type="entry name" value="EamA"/>
    <property type="match status" value="2"/>
</dbReference>
<dbReference type="PANTHER" id="PTHR22911">
    <property type="entry name" value="ACYL-MALONYL CONDENSING ENZYME-RELATED"/>
    <property type="match status" value="1"/>
</dbReference>
<feature type="transmembrane region" description="Helical" evidence="1">
    <location>
        <begin position="200"/>
        <end position="219"/>
    </location>
</feature>
<feature type="transmembrane region" description="Helical" evidence="1">
    <location>
        <begin position="25"/>
        <end position="46"/>
    </location>
</feature>
<feature type="transmembrane region" description="Helical" evidence="1">
    <location>
        <begin position="231"/>
        <end position="250"/>
    </location>
</feature>
<feature type="transmembrane region" description="Helical" evidence="1">
    <location>
        <begin position="167"/>
        <end position="188"/>
    </location>
</feature>
<accession>A0ABW5U3F2</accession>
<keyword evidence="4" id="KW-1185">Reference proteome</keyword>
<feature type="domain" description="EamA" evidence="2">
    <location>
        <begin position="2"/>
        <end position="127"/>
    </location>
</feature>
<evidence type="ECO:0000256" key="1">
    <source>
        <dbReference type="SAM" id="Phobius"/>
    </source>
</evidence>
<keyword evidence="1" id="KW-0812">Transmembrane</keyword>
<sequence>MIAAMLMLPLGDALSKLLTGVLSPSHVVMWRLLAQAAFMAPIAFVLRNRLRGAMFSPIIALSGALVIVTLSSLVVAFASMPVATVIAIFFVEPLLLTVLAGPLLGEKAGPRRLIAVGVGLIGALVVIRPGGSDFGWMTVLPALAALSYALNMIVLKRATATRSGLTVQCGATLYAAAGMVLFVALTGLEAPASILPDAGWAWGALIAIGALTGASHLLIAEAFRHAEASSLAPFQYVEILGATAAGYLLFGDFPDRFTWIGIAIILASGLYVFQREGVSDTAAPRRRRGVR</sequence>
<feature type="transmembrane region" description="Helical" evidence="1">
    <location>
        <begin position="58"/>
        <end position="79"/>
    </location>
</feature>
<evidence type="ECO:0000313" key="4">
    <source>
        <dbReference type="Proteomes" id="UP001597474"/>
    </source>
</evidence>
<feature type="transmembrane region" description="Helical" evidence="1">
    <location>
        <begin position="256"/>
        <end position="273"/>
    </location>
</feature>
<dbReference type="EMBL" id="JBHUMP010000008">
    <property type="protein sequence ID" value="MFD2740135.1"/>
    <property type="molecule type" value="Genomic_DNA"/>
</dbReference>
<feature type="domain" description="EamA" evidence="2">
    <location>
        <begin position="141"/>
        <end position="270"/>
    </location>
</feature>
<keyword evidence="1" id="KW-0472">Membrane</keyword>
<proteinExistence type="predicted"/>
<dbReference type="SUPFAM" id="SSF103481">
    <property type="entry name" value="Multidrug resistance efflux transporter EmrE"/>
    <property type="match status" value="2"/>
</dbReference>
<feature type="transmembrane region" description="Helical" evidence="1">
    <location>
        <begin position="112"/>
        <end position="128"/>
    </location>
</feature>
<protein>
    <submittedName>
        <fullName evidence="3">DMT family transporter</fullName>
    </submittedName>
</protein>
<name>A0ABW5U3F2_9RHOB</name>
<dbReference type="PANTHER" id="PTHR22911:SF135">
    <property type="entry name" value="BLR4310 PROTEIN"/>
    <property type="match status" value="1"/>
</dbReference>